<dbReference type="InterPro" id="IPR000222">
    <property type="entry name" value="PP2C_BS"/>
</dbReference>
<evidence type="ECO:0000256" key="6">
    <source>
        <dbReference type="SAM" id="MobiDB-lite"/>
    </source>
</evidence>
<evidence type="ECO:0000256" key="1">
    <source>
        <dbReference type="ARBA" id="ARBA00006702"/>
    </source>
</evidence>
<evidence type="ECO:0000256" key="2">
    <source>
        <dbReference type="ARBA" id="ARBA00022723"/>
    </source>
</evidence>
<keyword evidence="2" id="KW-0479">Metal-binding</keyword>
<proteinExistence type="inferred from homology"/>
<dbReference type="CDD" id="cd00143">
    <property type="entry name" value="PP2Cc"/>
    <property type="match status" value="1"/>
</dbReference>
<dbReference type="Proteomes" id="UP000444721">
    <property type="component" value="Unassembled WGS sequence"/>
</dbReference>
<dbReference type="EMBL" id="VFQX01000004">
    <property type="protein sequence ID" value="KAF0983684.1"/>
    <property type="molecule type" value="Genomic_DNA"/>
</dbReference>
<dbReference type="GO" id="GO:0004722">
    <property type="term" value="F:protein serine/threonine phosphatase activity"/>
    <property type="evidence" value="ECO:0007669"/>
    <property type="project" value="InterPro"/>
</dbReference>
<dbReference type="VEuPathDB" id="AmoebaDB:NF0015640"/>
<keyword evidence="3 5" id="KW-0378">Hydrolase</keyword>
<dbReference type="InterPro" id="IPR001932">
    <property type="entry name" value="PPM-type_phosphatase-like_dom"/>
</dbReference>
<dbReference type="InterPro" id="IPR036457">
    <property type="entry name" value="PPM-type-like_dom_sf"/>
</dbReference>
<gene>
    <name evidence="8" type="ORF">FDP41_007599</name>
</gene>
<dbReference type="InterPro" id="IPR015655">
    <property type="entry name" value="PP2C"/>
</dbReference>
<feature type="compositionally biased region" description="Polar residues" evidence="6">
    <location>
        <begin position="1"/>
        <end position="12"/>
    </location>
</feature>
<organism evidence="8 9">
    <name type="scientific">Naegleria fowleri</name>
    <name type="common">Brain eating amoeba</name>
    <dbReference type="NCBI Taxonomy" id="5763"/>
    <lineage>
        <taxon>Eukaryota</taxon>
        <taxon>Discoba</taxon>
        <taxon>Heterolobosea</taxon>
        <taxon>Tetramitia</taxon>
        <taxon>Eutetramitia</taxon>
        <taxon>Vahlkampfiidae</taxon>
        <taxon>Naegleria</taxon>
    </lineage>
</organism>
<feature type="compositionally biased region" description="Low complexity" evidence="6">
    <location>
        <begin position="72"/>
        <end position="98"/>
    </location>
</feature>
<comment type="similarity">
    <text evidence="1 5">Belongs to the PP2C family.</text>
</comment>
<feature type="compositionally biased region" description="Low complexity" evidence="6">
    <location>
        <begin position="45"/>
        <end position="65"/>
    </location>
</feature>
<dbReference type="SUPFAM" id="SSF81606">
    <property type="entry name" value="PP2C-like"/>
    <property type="match status" value="1"/>
</dbReference>
<protein>
    <recommendedName>
        <fullName evidence="7">PPM-type phosphatase domain-containing protein</fullName>
    </recommendedName>
</protein>
<evidence type="ECO:0000313" key="8">
    <source>
        <dbReference type="EMBL" id="KAF0983684.1"/>
    </source>
</evidence>
<keyword evidence="9" id="KW-1185">Reference proteome</keyword>
<dbReference type="Gene3D" id="3.60.40.10">
    <property type="entry name" value="PPM-type phosphatase domain"/>
    <property type="match status" value="1"/>
</dbReference>
<dbReference type="PROSITE" id="PS01032">
    <property type="entry name" value="PPM_1"/>
    <property type="match status" value="1"/>
</dbReference>
<dbReference type="Pfam" id="PF00481">
    <property type="entry name" value="PP2C"/>
    <property type="match status" value="1"/>
</dbReference>
<dbReference type="GeneID" id="68114817"/>
<accession>A0A6A5CAU6</accession>
<keyword evidence="4 5" id="KW-0904">Protein phosphatase</keyword>
<reference evidence="8 9" key="1">
    <citation type="journal article" date="2019" name="Sci. Rep.">
        <title>Nanopore sequencing improves the draft genome of the human pathogenic amoeba Naegleria fowleri.</title>
        <authorList>
            <person name="Liechti N."/>
            <person name="Schurch N."/>
            <person name="Bruggmann R."/>
            <person name="Wittwer M."/>
        </authorList>
    </citation>
    <scope>NUCLEOTIDE SEQUENCE [LARGE SCALE GENOMIC DNA]</scope>
    <source>
        <strain evidence="8 9">ATCC 30894</strain>
    </source>
</reference>
<name>A0A6A5CAU6_NAEFO</name>
<evidence type="ECO:0000256" key="3">
    <source>
        <dbReference type="ARBA" id="ARBA00022801"/>
    </source>
</evidence>
<evidence type="ECO:0000313" key="9">
    <source>
        <dbReference type="Proteomes" id="UP000444721"/>
    </source>
</evidence>
<dbReference type="PANTHER" id="PTHR13832:SF837">
    <property type="entry name" value="PROTEIN PHOSPHATASE 2C-LIKE DOMAIN-CONTAINING PROTEIN 1"/>
    <property type="match status" value="1"/>
</dbReference>
<evidence type="ECO:0000256" key="4">
    <source>
        <dbReference type="ARBA" id="ARBA00022912"/>
    </source>
</evidence>
<feature type="domain" description="PPM-type phosphatase" evidence="7">
    <location>
        <begin position="175"/>
        <end position="436"/>
    </location>
</feature>
<dbReference type="PANTHER" id="PTHR13832">
    <property type="entry name" value="PROTEIN PHOSPHATASE 2C"/>
    <property type="match status" value="1"/>
</dbReference>
<dbReference type="VEuPathDB" id="AmoebaDB:NF0015660"/>
<dbReference type="AlphaFoldDB" id="A0A6A5CAU6"/>
<evidence type="ECO:0000256" key="5">
    <source>
        <dbReference type="RuleBase" id="RU003465"/>
    </source>
</evidence>
<comment type="caution">
    <text evidence="8">The sequence shown here is derived from an EMBL/GenBank/DDBJ whole genome shotgun (WGS) entry which is preliminary data.</text>
</comment>
<feature type="region of interest" description="Disordered" evidence="6">
    <location>
        <begin position="1"/>
        <end position="103"/>
    </location>
</feature>
<evidence type="ECO:0000259" key="7">
    <source>
        <dbReference type="PROSITE" id="PS51746"/>
    </source>
</evidence>
<dbReference type="PROSITE" id="PS51746">
    <property type="entry name" value="PPM_2"/>
    <property type="match status" value="1"/>
</dbReference>
<dbReference type="VEuPathDB" id="AmoebaDB:FDP41_007599"/>
<dbReference type="GO" id="GO:0046872">
    <property type="term" value="F:metal ion binding"/>
    <property type="evidence" value="ECO:0007669"/>
    <property type="project" value="UniProtKB-KW"/>
</dbReference>
<dbReference type="OrthoDB" id="10264738at2759"/>
<dbReference type="RefSeq" id="XP_044568397.1">
    <property type="nucleotide sequence ID" value="XM_044711360.1"/>
</dbReference>
<sequence>MPTLRSFFSSKSVDSKRTFNTEDLPQDDEEELRTPTSSMMGFLNSSTTTTTWSSSAQIPASPPQSDHLSTRQHQQQRPRGGSSSSSSSQTNTNHQQQPTKKGIPLSQFIAQKLDDDLLPHKTKKNYNLTELDSQLVNTSTKQSTIMSLENDIESNQVNHANTLQVPKPPFSSFQDIGFAEDMNPRHRRTNEDGHCMIDRFRGKEGEGFFAIYDGHGGRGAVNIVQNRFHNIFESELNDMENSQQSELIDVTQVFNQAYSRMDAELKLQEILYNGATSITCYIRPLPSSKKRFLYVANCGDARVVISKKDGTAERLTYDHKASDEGEVKRIKAKNGFVAYNRVNGVLSVTRSFGDHAMKDWVISEPYHSFVDLTENEYDYLILACDGVWDVISDQECVNLIHENANTMNCQQLAEFILKRSLSLGSTDNISIIIIKL</sequence>
<dbReference type="SMART" id="SM00332">
    <property type="entry name" value="PP2Cc"/>
    <property type="match status" value="1"/>
</dbReference>
<dbReference type="VEuPathDB" id="AmoebaDB:NfTy_007290"/>